<feature type="transmembrane region" description="Helical" evidence="5">
    <location>
        <begin position="133"/>
        <end position="154"/>
    </location>
</feature>
<keyword evidence="2 5" id="KW-0812">Transmembrane</keyword>
<feature type="transmembrane region" description="Helical" evidence="5">
    <location>
        <begin position="30"/>
        <end position="52"/>
    </location>
</feature>
<dbReference type="InterPro" id="IPR007568">
    <property type="entry name" value="RTA1"/>
</dbReference>
<gene>
    <name evidence="6" type="ORF">EX30DRAFT_343871</name>
</gene>
<accession>A0A4S2MKY3</accession>
<comment type="subcellular location">
    <subcellularLocation>
        <location evidence="1">Membrane</location>
        <topology evidence="1">Multi-pass membrane protein</topology>
    </subcellularLocation>
</comment>
<evidence type="ECO:0000313" key="6">
    <source>
        <dbReference type="EMBL" id="TGZ77640.1"/>
    </source>
</evidence>
<evidence type="ECO:0000256" key="1">
    <source>
        <dbReference type="ARBA" id="ARBA00004141"/>
    </source>
</evidence>
<evidence type="ECO:0000256" key="3">
    <source>
        <dbReference type="ARBA" id="ARBA00022989"/>
    </source>
</evidence>
<reference evidence="6 7" key="1">
    <citation type="submission" date="2019-04" db="EMBL/GenBank/DDBJ databases">
        <title>Comparative genomics and transcriptomics to analyze fruiting body development in filamentous ascomycetes.</title>
        <authorList>
            <consortium name="DOE Joint Genome Institute"/>
            <person name="Lutkenhaus R."/>
            <person name="Traeger S."/>
            <person name="Breuer J."/>
            <person name="Kuo A."/>
            <person name="Lipzen A."/>
            <person name="Pangilinan J."/>
            <person name="Dilworth D."/>
            <person name="Sandor L."/>
            <person name="Poggeler S."/>
            <person name="Barry K."/>
            <person name="Grigoriev I.V."/>
            <person name="Nowrousian M."/>
        </authorList>
    </citation>
    <scope>NUCLEOTIDE SEQUENCE [LARGE SCALE GENOMIC DNA]</scope>
    <source>
        <strain evidence="6 7">CBS 389.68</strain>
    </source>
</reference>
<dbReference type="InParanoid" id="A0A4S2MKY3"/>
<evidence type="ECO:0008006" key="8">
    <source>
        <dbReference type="Google" id="ProtNLM"/>
    </source>
</evidence>
<dbReference type="STRING" id="341454.A0A4S2MKY3"/>
<dbReference type="Proteomes" id="UP000298138">
    <property type="component" value="Unassembled WGS sequence"/>
</dbReference>
<feature type="transmembrane region" description="Helical" evidence="5">
    <location>
        <begin position="59"/>
        <end position="79"/>
    </location>
</feature>
<protein>
    <recommendedName>
        <fullName evidence="8">RTA1-domain-containing protein</fullName>
    </recommendedName>
</protein>
<keyword evidence="4 5" id="KW-0472">Membrane</keyword>
<dbReference type="PANTHER" id="PTHR31465">
    <property type="entry name" value="PROTEIN RTA1-RELATED"/>
    <property type="match status" value="1"/>
</dbReference>
<keyword evidence="3 5" id="KW-1133">Transmembrane helix</keyword>
<organism evidence="6 7">
    <name type="scientific">Ascodesmis nigricans</name>
    <dbReference type="NCBI Taxonomy" id="341454"/>
    <lineage>
        <taxon>Eukaryota</taxon>
        <taxon>Fungi</taxon>
        <taxon>Dikarya</taxon>
        <taxon>Ascomycota</taxon>
        <taxon>Pezizomycotina</taxon>
        <taxon>Pezizomycetes</taxon>
        <taxon>Pezizales</taxon>
        <taxon>Ascodesmidaceae</taxon>
        <taxon>Ascodesmis</taxon>
    </lineage>
</organism>
<dbReference type="OrthoDB" id="4521223at2759"/>
<name>A0A4S2MKY3_9PEZI</name>
<feature type="transmembrane region" description="Helical" evidence="5">
    <location>
        <begin position="91"/>
        <end position="112"/>
    </location>
</feature>
<dbReference type="EMBL" id="ML220150">
    <property type="protein sequence ID" value="TGZ77640.1"/>
    <property type="molecule type" value="Genomic_DNA"/>
</dbReference>
<dbReference type="AlphaFoldDB" id="A0A4S2MKY3"/>
<evidence type="ECO:0000256" key="5">
    <source>
        <dbReference type="SAM" id="Phobius"/>
    </source>
</evidence>
<dbReference type="Pfam" id="PF04479">
    <property type="entry name" value="RTA1"/>
    <property type="match status" value="1"/>
</dbReference>
<evidence type="ECO:0000256" key="4">
    <source>
        <dbReference type="ARBA" id="ARBA00023136"/>
    </source>
</evidence>
<evidence type="ECO:0000313" key="7">
    <source>
        <dbReference type="Proteomes" id="UP000298138"/>
    </source>
</evidence>
<dbReference type="GO" id="GO:0000324">
    <property type="term" value="C:fungal-type vacuole"/>
    <property type="evidence" value="ECO:0007669"/>
    <property type="project" value="TreeGrafter"/>
</dbReference>
<dbReference type="GO" id="GO:0005886">
    <property type="term" value="C:plasma membrane"/>
    <property type="evidence" value="ECO:0007669"/>
    <property type="project" value="TreeGrafter"/>
</dbReference>
<evidence type="ECO:0000256" key="2">
    <source>
        <dbReference type="ARBA" id="ARBA00022692"/>
    </source>
</evidence>
<sequence>MAANETRFPYECNIDICPIEASFYEYRPSLALNAIPLAIFAASFLVFAAQCLWYRTWTFWIAMGFGNVAEILGYVGRLLSWRDPFEMNPFLIQIICLTLAPAFFAAGIYLSLSRIVIIFGPHLSRIKPKNYTRLFVACDIVSLVLQGAGGGIASVDSQAYRSPQKGTNIMVAGLAFQVFTLALFISLCVEFGVRVYRAPPESYATRFATLRGSRRFKAFLGVLLLATLCIEARSM</sequence>
<feature type="transmembrane region" description="Helical" evidence="5">
    <location>
        <begin position="174"/>
        <end position="196"/>
    </location>
</feature>
<dbReference type="PANTHER" id="PTHR31465:SF7">
    <property type="entry name" value="SPHINGOID LONG-CHAIN BASE TRANSPORTER RSB1"/>
    <property type="match status" value="1"/>
</dbReference>
<keyword evidence="7" id="KW-1185">Reference proteome</keyword>
<proteinExistence type="predicted"/>